<evidence type="ECO:0000256" key="6">
    <source>
        <dbReference type="RuleBase" id="RU361182"/>
    </source>
</evidence>
<name>A0AAV9NNG7_9EURO</name>
<dbReference type="EMBL" id="JAVRRD010000003">
    <property type="protein sequence ID" value="KAK5061516.1"/>
    <property type="molecule type" value="Genomic_DNA"/>
</dbReference>
<dbReference type="InterPro" id="IPR016155">
    <property type="entry name" value="Mopterin_synth/thiamin_S_b"/>
</dbReference>
<dbReference type="CDD" id="cd01764">
    <property type="entry name" value="Ubl_Urm1"/>
    <property type="match status" value="1"/>
</dbReference>
<keyword evidence="4 5" id="KW-0833">Ubl conjugation pathway</keyword>
<evidence type="ECO:0000256" key="3">
    <source>
        <dbReference type="ARBA" id="ARBA00022694"/>
    </source>
</evidence>
<evidence type="ECO:0000256" key="4">
    <source>
        <dbReference type="ARBA" id="ARBA00022786"/>
    </source>
</evidence>
<comment type="function">
    <text evidence="5">Acts as a sulfur carrier required for 2-thiolation of mcm(5)S(2)U at tRNA wobble positions of cytosolic tRNA(Lys), tRNA(Glu) and tRNA(Gln). Serves as sulfur donor in tRNA 2-thiolation reaction by being thiocarboxylated (-COSH) at its C-terminus by the MOCS3 homolog UBA4. The sulfur is then transferred to tRNA to form 2-thiolation of mcm(5)S(2)U. Prior mcm(5) tRNA modification by the elongator complex is required for 2-thiolation. Also acts as a ubiquitin-like protein (UBL) that is covalently conjugated via an isopeptide bond to lysine residues of target proteins such as AHP1. The thiocarboxylated form serves as substrate for conjugation and oxidative stress specifically induces the formation of UBL-protein conjugates.</text>
</comment>
<dbReference type="InterPro" id="IPR015221">
    <property type="entry name" value="Urm1"/>
</dbReference>
<dbReference type="Gene3D" id="3.10.20.30">
    <property type="match status" value="1"/>
</dbReference>
<dbReference type="GO" id="GO:0034227">
    <property type="term" value="P:tRNA thio-modification"/>
    <property type="evidence" value="ECO:0007669"/>
    <property type="project" value="UniProtKB-UniRule"/>
</dbReference>
<gene>
    <name evidence="5 7" type="primary">URM1</name>
    <name evidence="7" type="ORF">LTR84_008060</name>
</gene>
<comment type="PTM">
    <text evidence="5">C-terminal thiocarboxylation occurs in 2 steps, it is first acyl-adenylated (-COAMP) via the hesA/moeB/thiF part of UBA4, then thiocarboxylated (-COSH) via the rhodanese domain of UBA4.</text>
</comment>
<dbReference type="GeneID" id="89976225"/>
<feature type="modified residue" description="1-thioglycine" evidence="5">
    <location>
        <position position="105"/>
    </location>
</feature>
<comment type="similarity">
    <text evidence="5 6">Belongs to the URM1 family.</text>
</comment>
<keyword evidence="2 5" id="KW-1017">Isopeptide bond</keyword>
<dbReference type="SUPFAM" id="SSF54285">
    <property type="entry name" value="MoaD/ThiS"/>
    <property type="match status" value="1"/>
</dbReference>
<evidence type="ECO:0000256" key="1">
    <source>
        <dbReference type="ARBA" id="ARBA00022490"/>
    </source>
</evidence>
<dbReference type="GO" id="GO:0002098">
    <property type="term" value="P:tRNA wobble uridine modification"/>
    <property type="evidence" value="ECO:0007669"/>
    <property type="project" value="UniProtKB-UniRule"/>
</dbReference>
<reference evidence="7 8" key="1">
    <citation type="submission" date="2023-08" db="EMBL/GenBank/DDBJ databases">
        <title>Black Yeasts Isolated from many extreme environments.</title>
        <authorList>
            <person name="Coleine C."/>
            <person name="Stajich J.E."/>
            <person name="Selbmann L."/>
        </authorList>
    </citation>
    <scope>NUCLEOTIDE SEQUENCE [LARGE SCALE GENOMIC DNA]</scope>
    <source>
        <strain evidence="7 8">CCFEE 5792</strain>
    </source>
</reference>
<dbReference type="Pfam" id="PF09138">
    <property type="entry name" value="Urm1"/>
    <property type="match status" value="1"/>
</dbReference>
<dbReference type="HAMAP" id="MF_03048">
    <property type="entry name" value="Urm1"/>
    <property type="match status" value="1"/>
</dbReference>
<comment type="subcellular location">
    <subcellularLocation>
        <location evidence="5 6">Cytoplasm</location>
    </subcellularLocation>
</comment>
<dbReference type="GO" id="GO:0032447">
    <property type="term" value="P:protein urmylation"/>
    <property type="evidence" value="ECO:0007669"/>
    <property type="project" value="UniProtKB-UniRule"/>
</dbReference>
<protein>
    <recommendedName>
        <fullName evidence="5 6">Ubiquitin-related modifier 1</fullName>
    </recommendedName>
</protein>
<dbReference type="PIRSF" id="PIRSF037379">
    <property type="entry name" value="Ubiquitin-related_modifier_1"/>
    <property type="match status" value="1"/>
</dbReference>
<sequence length="105" mass="11502">MAANINITVEFTGGLEMLFDNVPKHSVSLSSEAADGKPPTVGYLVTYLCDNLMKDSRKELFVLDGAVRPGILVLINDSDWELEGEDKYELVNNDNILFVSTLHGG</sequence>
<evidence type="ECO:0000313" key="7">
    <source>
        <dbReference type="EMBL" id="KAK5061516.1"/>
    </source>
</evidence>
<dbReference type="GO" id="GO:0005829">
    <property type="term" value="C:cytosol"/>
    <property type="evidence" value="ECO:0007669"/>
    <property type="project" value="UniProtKB-UniRule"/>
</dbReference>
<organism evidence="7 8">
    <name type="scientific">Exophiala bonariae</name>
    <dbReference type="NCBI Taxonomy" id="1690606"/>
    <lineage>
        <taxon>Eukaryota</taxon>
        <taxon>Fungi</taxon>
        <taxon>Dikarya</taxon>
        <taxon>Ascomycota</taxon>
        <taxon>Pezizomycotina</taxon>
        <taxon>Eurotiomycetes</taxon>
        <taxon>Chaetothyriomycetidae</taxon>
        <taxon>Chaetothyriales</taxon>
        <taxon>Herpotrichiellaceae</taxon>
        <taxon>Exophiala</taxon>
    </lineage>
</organism>
<dbReference type="InterPro" id="IPR012675">
    <property type="entry name" value="Beta-grasp_dom_sf"/>
</dbReference>
<keyword evidence="3 5" id="KW-0819">tRNA processing</keyword>
<dbReference type="AlphaFoldDB" id="A0AAV9NNG7"/>
<evidence type="ECO:0000256" key="2">
    <source>
        <dbReference type="ARBA" id="ARBA00022499"/>
    </source>
</evidence>
<evidence type="ECO:0000313" key="8">
    <source>
        <dbReference type="Proteomes" id="UP001358417"/>
    </source>
</evidence>
<keyword evidence="8" id="KW-1185">Reference proteome</keyword>
<feature type="cross-link" description="Glycyl lysine isopeptide (Gly-Lys) (interchain with K-? in acceptor proteins)" evidence="5">
    <location>
        <position position="105"/>
    </location>
</feature>
<dbReference type="PANTHER" id="PTHR14986">
    <property type="entry name" value="RURM1 PROTEIN"/>
    <property type="match status" value="1"/>
</dbReference>
<dbReference type="RefSeq" id="XP_064710613.1">
    <property type="nucleotide sequence ID" value="XM_064851610.1"/>
</dbReference>
<dbReference type="Proteomes" id="UP001358417">
    <property type="component" value="Unassembled WGS sequence"/>
</dbReference>
<comment type="pathway">
    <text evidence="5 6">tRNA modification; 5-methoxycarbonylmethyl-2-thiouridine-tRNA biosynthesis.</text>
</comment>
<proteinExistence type="inferred from homology"/>
<accession>A0AAV9NNG7</accession>
<keyword evidence="1 5" id="KW-0963">Cytoplasm</keyword>
<evidence type="ECO:0000256" key="5">
    <source>
        <dbReference type="HAMAP-Rule" id="MF_03048"/>
    </source>
</evidence>
<comment type="caution">
    <text evidence="7">The sequence shown here is derived from an EMBL/GenBank/DDBJ whole genome shotgun (WGS) entry which is preliminary data.</text>
</comment>